<evidence type="ECO:0000313" key="1">
    <source>
        <dbReference type="EMBL" id="KAL2720667.1"/>
    </source>
</evidence>
<accession>A0ABD2AK24</accession>
<keyword evidence="2" id="KW-1185">Reference proteome</keyword>
<sequence>MIPVQLPTAISHSESIEWKRYNNGEEEEDEERYKYEEEEDFIEVEYRPTAVPITREILKKIQQELGLIQLCWPEKDIRKEVYLLTLPDSYCSVNDKERLLLLYAENFRRQFHTKYKDRKPILLACENECGVQKFVSTSIRRSTLPYPELYTWQGCAKFVSDYISYEPLGKEDLVLFCIEKSKKQE</sequence>
<dbReference type="PANTHER" id="PTHR35249">
    <property type="entry name" value="DYNEIN REGULATORY COMPLEX SUBUNIT 7"/>
    <property type="match status" value="1"/>
</dbReference>
<evidence type="ECO:0000313" key="2">
    <source>
        <dbReference type="Proteomes" id="UP001607302"/>
    </source>
</evidence>
<protein>
    <submittedName>
        <fullName evidence="1">Dynein regulatory complex subunit 7-like isoform X1</fullName>
    </submittedName>
</protein>
<comment type="caution">
    <text evidence="1">The sequence shown here is derived from an EMBL/GenBank/DDBJ whole genome shotgun (WGS) entry which is preliminary data.</text>
</comment>
<dbReference type="Proteomes" id="UP001607302">
    <property type="component" value="Unassembled WGS sequence"/>
</dbReference>
<dbReference type="EMBL" id="JAUDFV010000146">
    <property type="protein sequence ID" value="KAL2720667.1"/>
    <property type="molecule type" value="Genomic_DNA"/>
</dbReference>
<name>A0ABD2AK24_VESSQ</name>
<gene>
    <name evidence="1" type="ORF">V1478_010243</name>
</gene>
<organism evidence="1 2">
    <name type="scientific">Vespula squamosa</name>
    <name type="common">Southern yellow jacket</name>
    <name type="synonym">Wasp</name>
    <dbReference type="NCBI Taxonomy" id="30214"/>
    <lineage>
        <taxon>Eukaryota</taxon>
        <taxon>Metazoa</taxon>
        <taxon>Ecdysozoa</taxon>
        <taxon>Arthropoda</taxon>
        <taxon>Hexapoda</taxon>
        <taxon>Insecta</taxon>
        <taxon>Pterygota</taxon>
        <taxon>Neoptera</taxon>
        <taxon>Endopterygota</taxon>
        <taxon>Hymenoptera</taxon>
        <taxon>Apocrita</taxon>
        <taxon>Aculeata</taxon>
        <taxon>Vespoidea</taxon>
        <taxon>Vespidae</taxon>
        <taxon>Vespinae</taxon>
        <taxon>Vespula</taxon>
    </lineage>
</organism>
<proteinExistence type="predicted"/>
<reference evidence="1 2" key="1">
    <citation type="journal article" date="2024" name="Ann. Entomol. Soc. Am.">
        <title>Genomic analyses of the southern and eastern yellowjacket wasps (Hymenoptera: Vespidae) reveal evolutionary signatures of social life.</title>
        <authorList>
            <person name="Catto M.A."/>
            <person name="Caine P.B."/>
            <person name="Orr S.E."/>
            <person name="Hunt B.G."/>
            <person name="Goodisman M.A.D."/>
        </authorList>
    </citation>
    <scope>NUCLEOTIDE SEQUENCE [LARGE SCALE GENOMIC DNA]</scope>
    <source>
        <strain evidence="1">233</strain>
        <tissue evidence="1">Head and thorax</tissue>
    </source>
</reference>
<dbReference type="AlphaFoldDB" id="A0ABD2AK24"/>
<dbReference type="InterPro" id="IPR033551">
    <property type="entry name" value="DRC7/lobo"/>
</dbReference>
<dbReference type="PANTHER" id="PTHR35249:SF2">
    <property type="entry name" value="DYNEIN REGULATORY COMPLEX SUBUNIT 7"/>
    <property type="match status" value="1"/>
</dbReference>